<dbReference type="GeneID" id="89939539"/>
<dbReference type="PANTHER" id="PTHR45931:SF3">
    <property type="entry name" value="RING ZINC FINGER-CONTAINING PROTEIN"/>
    <property type="match status" value="1"/>
</dbReference>
<dbReference type="Gene3D" id="3.30.40.10">
    <property type="entry name" value="Zinc/RING finger domain, C3HC4 (zinc finger)"/>
    <property type="match status" value="1"/>
</dbReference>
<proteinExistence type="predicted"/>
<dbReference type="GO" id="GO:0061630">
    <property type="term" value="F:ubiquitin protein ligase activity"/>
    <property type="evidence" value="ECO:0007669"/>
    <property type="project" value="TreeGrafter"/>
</dbReference>
<dbReference type="SUPFAM" id="SSF57850">
    <property type="entry name" value="RING/U-box"/>
    <property type="match status" value="1"/>
</dbReference>
<gene>
    <name evidence="7" type="ORF">N656DRAFT_780613</name>
</gene>
<keyword evidence="8" id="KW-1185">Reference proteome</keyword>
<dbReference type="InterPro" id="IPR001841">
    <property type="entry name" value="Znf_RING"/>
</dbReference>
<name>A0AAN6TBM2_9PEZI</name>
<dbReference type="Proteomes" id="UP001302812">
    <property type="component" value="Unassembled WGS sequence"/>
</dbReference>
<dbReference type="InterPro" id="IPR051834">
    <property type="entry name" value="RING_finger_E3_ligase"/>
</dbReference>
<evidence type="ECO:0000256" key="4">
    <source>
        <dbReference type="PROSITE-ProRule" id="PRU00175"/>
    </source>
</evidence>
<feature type="compositionally biased region" description="Basic and acidic residues" evidence="5">
    <location>
        <begin position="1"/>
        <end position="11"/>
    </location>
</feature>
<evidence type="ECO:0000313" key="8">
    <source>
        <dbReference type="Proteomes" id="UP001302812"/>
    </source>
</evidence>
<reference evidence="7" key="2">
    <citation type="submission" date="2023-05" db="EMBL/GenBank/DDBJ databases">
        <authorList>
            <consortium name="Lawrence Berkeley National Laboratory"/>
            <person name="Steindorff A."/>
            <person name="Hensen N."/>
            <person name="Bonometti L."/>
            <person name="Westerberg I."/>
            <person name="Brannstrom I.O."/>
            <person name="Guillou S."/>
            <person name="Cros-Aarteil S."/>
            <person name="Calhoun S."/>
            <person name="Haridas S."/>
            <person name="Kuo A."/>
            <person name="Mondo S."/>
            <person name="Pangilinan J."/>
            <person name="Riley R."/>
            <person name="Labutti K."/>
            <person name="Andreopoulos B."/>
            <person name="Lipzen A."/>
            <person name="Chen C."/>
            <person name="Yanf M."/>
            <person name="Daum C."/>
            <person name="Ng V."/>
            <person name="Clum A."/>
            <person name="Ohm R."/>
            <person name="Martin F."/>
            <person name="Silar P."/>
            <person name="Natvig D."/>
            <person name="Lalanne C."/>
            <person name="Gautier V."/>
            <person name="Ament-Velasquez S.L."/>
            <person name="Kruys A."/>
            <person name="Hutchinson M.I."/>
            <person name="Powell A.J."/>
            <person name="Barry K."/>
            <person name="Miller A.N."/>
            <person name="Grigoriev I.V."/>
            <person name="Debuchy R."/>
            <person name="Gladieux P."/>
            <person name="Thoren M.H."/>
            <person name="Johannesson H."/>
        </authorList>
    </citation>
    <scope>NUCLEOTIDE SEQUENCE</scope>
    <source>
        <strain evidence="7">CBS 508.74</strain>
    </source>
</reference>
<feature type="region of interest" description="Disordered" evidence="5">
    <location>
        <begin position="185"/>
        <end position="211"/>
    </location>
</feature>
<feature type="compositionally biased region" description="Acidic residues" evidence="5">
    <location>
        <begin position="196"/>
        <end position="211"/>
    </location>
</feature>
<feature type="domain" description="RING-type" evidence="6">
    <location>
        <begin position="130"/>
        <end position="175"/>
    </location>
</feature>
<sequence length="211" mass="23596">MATQYEIEHNIKPTGTTSRRRRQVDMSTFTAHLHTLSPDTPSSSSNQHHNPHAVPSPSDTSALFRLLQDQMGTLASTSPTEANRAFLQSLVEMLEEDVARPPRDMEGVTQEYLDGLDRVPKRRLKPEDACPICAERYLDDEYPLVVELPCHESHRFDLECVGPWLRAKGTCPLCRKELGKRKAVEVPRAGGAEGNGVEEEEEEDDADGLYA</sequence>
<evidence type="ECO:0000256" key="1">
    <source>
        <dbReference type="ARBA" id="ARBA00022723"/>
    </source>
</evidence>
<dbReference type="RefSeq" id="XP_064668930.1">
    <property type="nucleotide sequence ID" value="XM_064815414.1"/>
</dbReference>
<keyword evidence="2 4" id="KW-0863">Zinc-finger</keyword>
<comment type="caution">
    <text evidence="7">The sequence shown here is derived from an EMBL/GenBank/DDBJ whole genome shotgun (WGS) entry which is preliminary data.</text>
</comment>
<dbReference type="Pfam" id="PF13639">
    <property type="entry name" value="zf-RING_2"/>
    <property type="match status" value="1"/>
</dbReference>
<dbReference type="GO" id="GO:0006511">
    <property type="term" value="P:ubiquitin-dependent protein catabolic process"/>
    <property type="evidence" value="ECO:0007669"/>
    <property type="project" value="TreeGrafter"/>
</dbReference>
<dbReference type="GO" id="GO:0005634">
    <property type="term" value="C:nucleus"/>
    <property type="evidence" value="ECO:0007669"/>
    <property type="project" value="TreeGrafter"/>
</dbReference>
<keyword evidence="3" id="KW-0862">Zinc</keyword>
<protein>
    <recommendedName>
        <fullName evidence="6">RING-type domain-containing protein</fullName>
    </recommendedName>
</protein>
<accession>A0AAN6TBM2</accession>
<reference evidence="7" key="1">
    <citation type="journal article" date="2023" name="Mol. Phylogenet. Evol.">
        <title>Genome-scale phylogeny and comparative genomics of the fungal order Sordariales.</title>
        <authorList>
            <person name="Hensen N."/>
            <person name="Bonometti L."/>
            <person name="Westerberg I."/>
            <person name="Brannstrom I.O."/>
            <person name="Guillou S."/>
            <person name="Cros-Aarteil S."/>
            <person name="Calhoun S."/>
            <person name="Haridas S."/>
            <person name="Kuo A."/>
            <person name="Mondo S."/>
            <person name="Pangilinan J."/>
            <person name="Riley R."/>
            <person name="LaButti K."/>
            <person name="Andreopoulos B."/>
            <person name="Lipzen A."/>
            <person name="Chen C."/>
            <person name="Yan M."/>
            <person name="Daum C."/>
            <person name="Ng V."/>
            <person name="Clum A."/>
            <person name="Steindorff A."/>
            <person name="Ohm R.A."/>
            <person name="Martin F."/>
            <person name="Silar P."/>
            <person name="Natvig D.O."/>
            <person name="Lalanne C."/>
            <person name="Gautier V."/>
            <person name="Ament-Velasquez S.L."/>
            <person name="Kruys A."/>
            <person name="Hutchinson M.I."/>
            <person name="Powell A.J."/>
            <person name="Barry K."/>
            <person name="Miller A.N."/>
            <person name="Grigoriev I.V."/>
            <person name="Debuchy R."/>
            <person name="Gladieux P."/>
            <person name="Hiltunen Thoren M."/>
            <person name="Johannesson H."/>
        </authorList>
    </citation>
    <scope>NUCLEOTIDE SEQUENCE</scope>
    <source>
        <strain evidence="7">CBS 508.74</strain>
    </source>
</reference>
<evidence type="ECO:0000259" key="6">
    <source>
        <dbReference type="PROSITE" id="PS50089"/>
    </source>
</evidence>
<evidence type="ECO:0000256" key="5">
    <source>
        <dbReference type="SAM" id="MobiDB-lite"/>
    </source>
</evidence>
<dbReference type="InterPro" id="IPR013083">
    <property type="entry name" value="Znf_RING/FYVE/PHD"/>
</dbReference>
<dbReference type="PROSITE" id="PS50089">
    <property type="entry name" value="ZF_RING_2"/>
    <property type="match status" value="1"/>
</dbReference>
<keyword evidence="1" id="KW-0479">Metal-binding</keyword>
<organism evidence="7 8">
    <name type="scientific">Canariomyces notabilis</name>
    <dbReference type="NCBI Taxonomy" id="2074819"/>
    <lineage>
        <taxon>Eukaryota</taxon>
        <taxon>Fungi</taxon>
        <taxon>Dikarya</taxon>
        <taxon>Ascomycota</taxon>
        <taxon>Pezizomycotina</taxon>
        <taxon>Sordariomycetes</taxon>
        <taxon>Sordariomycetidae</taxon>
        <taxon>Sordariales</taxon>
        <taxon>Chaetomiaceae</taxon>
        <taxon>Canariomyces</taxon>
    </lineage>
</organism>
<dbReference type="EMBL" id="MU853346">
    <property type="protein sequence ID" value="KAK4111360.1"/>
    <property type="molecule type" value="Genomic_DNA"/>
</dbReference>
<dbReference type="AlphaFoldDB" id="A0AAN6TBM2"/>
<dbReference type="PANTHER" id="PTHR45931">
    <property type="entry name" value="SI:CH211-59O9.10"/>
    <property type="match status" value="1"/>
</dbReference>
<evidence type="ECO:0000256" key="3">
    <source>
        <dbReference type="ARBA" id="ARBA00022833"/>
    </source>
</evidence>
<evidence type="ECO:0000256" key="2">
    <source>
        <dbReference type="ARBA" id="ARBA00022771"/>
    </source>
</evidence>
<feature type="region of interest" description="Disordered" evidence="5">
    <location>
        <begin position="1"/>
        <end position="59"/>
    </location>
</feature>
<evidence type="ECO:0000313" key="7">
    <source>
        <dbReference type="EMBL" id="KAK4111360.1"/>
    </source>
</evidence>
<dbReference type="GO" id="GO:0008270">
    <property type="term" value="F:zinc ion binding"/>
    <property type="evidence" value="ECO:0007669"/>
    <property type="project" value="UniProtKB-KW"/>
</dbReference>